<gene>
    <name evidence="12" type="ORF">GTP38_03905</name>
</gene>
<comment type="catalytic activity">
    <reaction evidence="1">
        <text>ATP + protein L-histidine = ADP + protein N-phospho-L-histidine.</text>
        <dbReference type="EC" id="2.7.13.3"/>
    </reaction>
</comment>
<dbReference type="GO" id="GO:0016301">
    <property type="term" value="F:kinase activity"/>
    <property type="evidence" value="ECO:0007669"/>
    <property type="project" value="UniProtKB-KW"/>
</dbReference>
<sequence length="561" mass="60124">MWQSVQKHRDIRWALALCALLLLAGIWGGTLWQLDNDKRQTIAAAERQSRDLGRLFGEHAARTVLAADQAALFLRQRYVAEGRGLNVSEELKSSLGAGTLYNLFSIVAPNGDVVLSSQPFKPTNLADRPHFRVHLAGGGDLLHVSPPVRGRVSGKWSLQISRRITLADGSFGGVVVVSLDPLYFTHLYGAVDVGEHGSVALIGDDGIVRARRVGDTDSLGQDIRHSAVFDAMQGGTAIRTGLYAGPIDGRKRYYAMAPMPGLPLRALVGLDQREVMAPVIEHERMSLTLAGLASVALMGMAVGLSMLMDRLIVSREQACAANLAKSRFLANMSHELRTPLNGVLGYAELLQAELGDSRQGSFASSIHASGTRLLELVEAVLELSGLESGHAAVDLRRESLDELAQCAVAGLRAEAEAKGLRLALALEPGLPAHYICDRAKLLRLLDILLRNAMTATTAGSVQLQLQSRQGWLLFRVQDTGPGLPPAVRQRLFQQFTLADDSASRGHGGAGLGLAIAFRLTQLMGGQLALESSGPDGTSFTVSLPYLRLQQPAGAIILSEEA</sequence>
<accession>A0ABW9V162</accession>
<dbReference type="PANTHER" id="PTHR43047">
    <property type="entry name" value="TWO-COMPONENT HISTIDINE PROTEIN KINASE"/>
    <property type="match status" value="1"/>
</dbReference>
<dbReference type="CDD" id="cd12914">
    <property type="entry name" value="PDC1_DGC_like"/>
    <property type="match status" value="1"/>
</dbReference>
<comment type="caution">
    <text evidence="12">The sequence shown here is derived from an EMBL/GenBank/DDBJ whole genome shotgun (WGS) entry which is preliminary data.</text>
</comment>
<keyword evidence="10" id="KW-0472">Membrane</keyword>
<dbReference type="InterPro" id="IPR003594">
    <property type="entry name" value="HATPase_dom"/>
</dbReference>
<dbReference type="InterPro" id="IPR005467">
    <property type="entry name" value="His_kinase_dom"/>
</dbReference>
<dbReference type="SUPFAM" id="SSF47384">
    <property type="entry name" value="Homodimeric domain of signal transducing histidine kinase"/>
    <property type="match status" value="1"/>
</dbReference>
<dbReference type="InterPro" id="IPR033479">
    <property type="entry name" value="dCache_1"/>
</dbReference>
<dbReference type="EC" id="2.7.13.3" evidence="3"/>
<evidence type="ECO:0000259" key="11">
    <source>
        <dbReference type="PROSITE" id="PS50109"/>
    </source>
</evidence>
<evidence type="ECO:0000256" key="6">
    <source>
        <dbReference type="ARBA" id="ARBA00022679"/>
    </source>
</evidence>
<dbReference type="Gene3D" id="3.30.450.20">
    <property type="entry name" value="PAS domain"/>
    <property type="match status" value="2"/>
</dbReference>
<proteinExistence type="predicted"/>
<evidence type="ECO:0000256" key="1">
    <source>
        <dbReference type="ARBA" id="ARBA00000085"/>
    </source>
</evidence>
<dbReference type="SMART" id="SM00388">
    <property type="entry name" value="HisKA"/>
    <property type="match status" value="1"/>
</dbReference>
<name>A0ABW9V162_9BURK</name>
<keyword evidence="7" id="KW-0812">Transmembrane</keyword>
<keyword evidence="4" id="KW-1003">Cell membrane</keyword>
<evidence type="ECO:0000313" key="13">
    <source>
        <dbReference type="Proteomes" id="UP000449678"/>
    </source>
</evidence>
<dbReference type="InterPro" id="IPR036097">
    <property type="entry name" value="HisK_dim/P_sf"/>
</dbReference>
<dbReference type="InterPro" id="IPR004358">
    <property type="entry name" value="Sig_transdc_His_kin-like_C"/>
</dbReference>
<dbReference type="Gene3D" id="1.10.287.130">
    <property type="match status" value="1"/>
</dbReference>
<evidence type="ECO:0000256" key="4">
    <source>
        <dbReference type="ARBA" id="ARBA00022475"/>
    </source>
</evidence>
<keyword evidence="5" id="KW-0597">Phosphoprotein</keyword>
<evidence type="ECO:0000256" key="3">
    <source>
        <dbReference type="ARBA" id="ARBA00012438"/>
    </source>
</evidence>
<evidence type="ECO:0000256" key="2">
    <source>
        <dbReference type="ARBA" id="ARBA00004651"/>
    </source>
</evidence>
<dbReference type="InterPro" id="IPR036890">
    <property type="entry name" value="HATPase_C_sf"/>
</dbReference>
<comment type="subcellular location">
    <subcellularLocation>
        <location evidence="2">Cell membrane</location>
        <topology evidence="2">Multi-pass membrane protein</topology>
    </subcellularLocation>
</comment>
<dbReference type="SUPFAM" id="SSF55874">
    <property type="entry name" value="ATPase domain of HSP90 chaperone/DNA topoisomerase II/histidine kinase"/>
    <property type="match status" value="1"/>
</dbReference>
<evidence type="ECO:0000256" key="10">
    <source>
        <dbReference type="ARBA" id="ARBA00023136"/>
    </source>
</evidence>
<dbReference type="PRINTS" id="PR00344">
    <property type="entry name" value="BCTRLSENSOR"/>
</dbReference>
<protein>
    <recommendedName>
        <fullName evidence="3">histidine kinase</fullName>
        <ecNumber evidence="3">2.7.13.3</ecNumber>
    </recommendedName>
</protein>
<evidence type="ECO:0000256" key="8">
    <source>
        <dbReference type="ARBA" id="ARBA00022777"/>
    </source>
</evidence>
<evidence type="ECO:0000313" key="12">
    <source>
        <dbReference type="EMBL" id="MYM33479.1"/>
    </source>
</evidence>
<dbReference type="CDD" id="cd00082">
    <property type="entry name" value="HisKA"/>
    <property type="match status" value="1"/>
</dbReference>
<reference evidence="12 13" key="1">
    <citation type="submission" date="2019-12" db="EMBL/GenBank/DDBJ databases">
        <title>Novel species isolated from a subtropical stream in China.</title>
        <authorList>
            <person name="Lu H."/>
        </authorList>
    </citation>
    <scope>NUCLEOTIDE SEQUENCE [LARGE SCALE GENOMIC DNA]</scope>
    <source>
        <strain evidence="12 13">FT94W</strain>
    </source>
</reference>
<keyword evidence="13" id="KW-1185">Reference proteome</keyword>
<keyword evidence="8 12" id="KW-0418">Kinase</keyword>
<dbReference type="Pfam" id="PF00512">
    <property type="entry name" value="HisKA"/>
    <property type="match status" value="1"/>
</dbReference>
<feature type="domain" description="Histidine kinase" evidence="11">
    <location>
        <begin position="331"/>
        <end position="547"/>
    </location>
</feature>
<dbReference type="Pfam" id="PF02743">
    <property type="entry name" value="dCache_1"/>
    <property type="match status" value="1"/>
</dbReference>
<evidence type="ECO:0000256" key="7">
    <source>
        <dbReference type="ARBA" id="ARBA00022692"/>
    </source>
</evidence>
<dbReference type="RefSeq" id="WP_160988867.1">
    <property type="nucleotide sequence ID" value="NZ_WWCO01000002.1"/>
</dbReference>
<evidence type="ECO:0000256" key="9">
    <source>
        <dbReference type="ARBA" id="ARBA00022989"/>
    </source>
</evidence>
<dbReference type="Proteomes" id="UP000449678">
    <property type="component" value="Unassembled WGS sequence"/>
</dbReference>
<dbReference type="PROSITE" id="PS50109">
    <property type="entry name" value="HIS_KIN"/>
    <property type="match status" value="1"/>
</dbReference>
<dbReference type="SMART" id="SM00387">
    <property type="entry name" value="HATPase_c"/>
    <property type="match status" value="1"/>
</dbReference>
<dbReference type="InterPro" id="IPR003661">
    <property type="entry name" value="HisK_dim/P_dom"/>
</dbReference>
<dbReference type="Gene3D" id="3.30.565.10">
    <property type="entry name" value="Histidine kinase-like ATPase, C-terminal domain"/>
    <property type="match status" value="1"/>
</dbReference>
<keyword evidence="6" id="KW-0808">Transferase</keyword>
<dbReference type="EMBL" id="WWCO01000002">
    <property type="protein sequence ID" value="MYM33479.1"/>
    <property type="molecule type" value="Genomic_DNA"/>
</dbReference>
<keyword evidence="9" id="KW-1133">Transmembrane helix</keyword>
<evidence type="ECO:0000256" key="5">
    <source>
        <dbReference type="ARBA" id="ARBA00022553"/>
    </source>
</evidence>
<dbReference type="CDD" id="cd12915">
    <property type="entry name" value="PDC2_DGC_like"/>
    <property type="match status" value="1"/>
</dbReference>
<dbReference type="Pfam" id="PF02518">
    <property type="entry name" value="HATPase_c"/>
    <property type="match status" value="1"/>
</dbReference>
<organism evidence="12 13">
    <name type="scientific">Duganella lactea</name>
    <dbReference type="NCBI Taxonomy" id="2692173"/>
    <lineage>
        <taxon>Bacteria</taxon>
        <taxon>Pseudomonadati</taxon>
        <taxon>Pseudomonadota</taxon>
        <taxon>Betaproteobacteria</taxon>
        <taxon>Burkholderiales</taxon>
        <taxon>Oxalobacteraceae</taxon>
        <taxon>Telluria group</taxon>
        <taxon>Duganella</taxon>
    </lineage>
</organism>